<comment type="caution">
    <text evidence="2">The sequence shown here is derived from an EMBL/GenBank/DDBJ whole genome shotgun (WGS) entry which is preliminary data.</text>
</comment>
<sequence>MEQLWEELIMSEDIRRKELADFLKNRRQRLTPEAVGLPGSNGIRRRSSGLRREEVATLAGISLHWYTALEQGRDIRVSDSVLESLARVLHLEQDERVHLYILANRNAPLESSSEAATTMQADPELALIVNQFGHMPAYAIDGQWNLLKWNEAASKMFGGFNHICEKSGMKNFIYLLFTDPELRNKFVDWETSAAMLVAAFRTAYARRMENPCVNVIVEDLEEESAEFAEMWKRHDVRSLRENQFRLVHPAVGELDVRSNAFYAAGYEDVTLVVYTPATVVDEEQLRKLDEVSFP</sequence>
<dbReference type="InterPro" id="IPR041413">
    <property type="entry name" value="MLTR_LBD"/>
</dbReference>
<dbReference type="PANTHER" id="PTHR35010">
    <property type="entry name" value="BLL4672 PROTEIN-RELATED"/>
    <property type="match status" value="1"/>
</dbReference>
<dbReference type="InterPro" id="IPR001387">
    <property type="entry name" value="Cro/C1-type_HTH"/>
</dbReference>
<dbReference type="Proteomes" id="UP001285921">
    <property type="component" value="Unassembled WGS sequence"/>
</dbReference>
<dbReference type="Gene3D" id="3.30.450.180">
    <property type="match status" value="1"/>
</dbReference>
<dbReference type="CDD" id="cd00093">
    <property type="entry name" value="HTH_XRE"/>
    <property type="match status" value="1"/>
</dbReference>
<evidence type="ECO:0000313" key="2">
    <source>
        <dbReference type="EMBL" id="GMK43892.1"/>
    </source>
</evidence>
<dbReference type="EMBL" id="BTCL01000003">
    <property type="protein sequence ID" value="GMK43892.1"/>
    <property type="molecule type" value="Genomic_DNA"/>
</dbReference>
<accession>A0ABQ6NI66</accession>
<reference evidence="2 3" key="1">
    <citation type="submission" date="2023-05" db="EMBL/GenBank/DDBJ databases">
        <title>Draft genome of Paenibacillus sp. CCS26.</title>
        <authorList>
            <person name="Akita H."/>
            <person name="Shinto Y."/>
            <person name="Kimura Z."/>
        </authorList>
    </citation>
    <scope>NUCLEOTIDE SEQUENCE [LARGE SCALE GENOMIC DNA]</scope>
    <source>
        <strain evidence="2 3">CCS26</strain>
    </source>
</reference>
<organism evidence="2 3">
    <name type="scientific">Paenibacillus glycanilyticus</name>
    <dbReference type="NCBI Taxonomy" id="126569"/>
    <lineage>
        <taxon>Bacteria</taxon>
        <taxon>Bacillati</taxon>
        <taxon>Bacillota</taxon>
        <taxon>Bacilli</taxon>
        <taxon>Bacillales</taxon>
        <taxon>Paenibacillaceae</taxon>
        <taxon>Paenibacillus</taxon>
    </lineage>
</organism>
<gene>
    <name evidence="2" type="ORF">PghCCS26_10190</name>
</gene>
<name>A0ABQ6NI66_9BACL</name>
<dbReference type="InterPro" id="IPR010982">
    <property type="entry name" value="Lambda_DNA-bd_dom_sf"/>
</dbReference>
<proteinExistence type="predicted"/>
<protein>
    <submittedName>
        <fullName evidence="2">Transcriptional regulator</fullName>
    </submittedName>
</protein>
<evidence type="ECO:0000313" key="3">
    <source>
        <dbReference type="Proteomes" id="UP001285921"/>
    </source>
</evidence>
<evidence type="ECO:0000259" key="1">
    <source>
        <dbReference type="SMART" id="SM00530"/>
    </source>
</evidence>
<dbReference type="SMART" id="SM00530">
    <property type="entry name" value="HTH_XRE"/>
    <property type="match status" value="1"/>
</dbReference>
<keyword evidence="3" id="KW-1185">Reference proteome</keyword>
<dbReference type="Pfam" id="PF13560">
    <property type="entry name" value="HTH_31"/>
    <property type="match status" value="1"/>
</dbReference>
<feature type="domain" description="HTH cro/C1-type" evidence="1">
    <location>
        <begin position="22"/>
        <end position="96"/>
    </location>
</feature>
<dbReference type="Pfam" id="PF17765">
    <property type="entry name" value="MLTR_LBD"/>
    <property type="match status" value="1"/>
</dbReference>
<dbReference type="SUPFAM" id="SSF47413">
    <property type="entry name" value="lambda repressor-like DNA-binding domains"/>
    <property type="match status" value="1"/>
</dbReference>
<dbReference type="Gene3D" id="1.10.260.40">
    <property type="entry name" value="lambda repressor-like DNA-binding domains"/>
    <property type="match status" value="1"/>
</dbReference>